<accession>A0A067MAZ7</accession>
<evidence type="ECO:0000256" key="7">
    <source>
        <dbReference type="SAM" id="MobiDB-lite"/>
    </source>
</evidence>
<evidence type="ECO:0000256" key="5">
    <source>
        <dbReference type="ARBA" id="ARBA00022840"/>
    </source>
</evidence>
<proteinExistence type="predicted"/>
<keyword evidence="3" id="KW-0547">Nucleotide-binding</keyword>
<organism evidence="9 10">
    <name type="scientific">Botryobasidium botryosum (strain FD-172 SS1)</name>
    <dbReference type="NCBI Taxonomy" id="930990"/>
    <lineage>
        <taxon>Eukaryota</taxon>
        <taxon>Fungi</taxon>
        <taxon>Dikarya</taxon>
        <taxon>Basidiomycota</taxon>
        <taxon>Agaricomycotina</taxon>
        <taxon>Agaricomycetes</taxon>
        <taxon>Cantharellales</taxon>
        <taxon>Botryobasidiaceae</taxon>
        <taxon>Botryobasidium</taxon>
    </lineage>
</organism>
<name>A0A067MAZ7_BOTB1</name>
<keyword evidence="2" id="KW-0479">Metal-binding</keyword>
<dbReference type="InParanoid" id="A0A067MAZ7"/>
<dbReference type="PANTHER" id="PTHR43655">
    <property type="entry name" value="ATP-DEPENDENT PROTEASE"/>
    <property type="match status" value="1"/>
</dbReference>
<dbReference type="SUPFAM" id="SSF140990">
    <property type="entry name" value="FtsH protease domain-like"/>
    <property type="match status" value="1"/>
</dbReference>
<dbReference type="EMBL" id="KL198047">
    <property type="protein sequence ID" value="KDQ12928.1"/>
    <property type="molecule type" value="Genomic_DNA"/>
</dbReference>
<dbReference type="OrthoDB" id="1413014at2759"/>
<dbReference type="Proteomes" id="UP000027195">
    <property type="component" value="Unassembled WGS sequence"/>
</dbReference>
<dbReference type="InterPro" id="IPR037219">
    <property type="entry name" value="Peptidase_M41-like"/>
</dbReference>
<dbReference type="AlphaFoldDB" id="A0A067MAZ7"/>
<dbReference type="GO" id="GO:0034982">
    <property type="term" value="P:mitochondrial protein processing"/>
    <property type="evidence" value="ECO:0007669"/>
    <property type="project" value="TreeGrafter"/>
</dbReference>
<dbReference type="PANTHER" id="PTHR43655:SF2">
    <property type="entry name" value="AFG3 LIKE MATRIX AAA PEPTIDASE SUBUNIT 2, ISOFORM A"/>
    <property type="match status" value="1"/>
</dbReference>
<comment type="cofactor">
    <cofactor evidence="1">
        <name>Zn(2+)</name>
        <dbReference type="ChEBI" id="CHEBI:29105"/>
    </cofactor>
</comment>
<dbReference type="GO" id="GO:0005524">
    <property type="term" value="F:ATP binding"/>
    <property type="evidence" value="ECO:0007669"/>
    <property type="project" value="UniProtKB-KW"/>
</dbReference>
<dbReference type="Pfam" id="PF01434">
    <property type="entry name" value="Peptidase_M41"/>
    <property type="match status" value="1"/>
</dbReference>
<keyword evidence="6" id="KW-0645">Protease</keyword>
<sequence length="100" mass="11070">MCMILGGRVAEKIFLGDITASAQDDLQKITHMAFEVCTNYGMNPVIGPVRYGGSQGQKEHFQKPFSEKTGEMLDSEVRKKDDHGRSQPDACTPHGETGRR</sequence>
<dbReference type="Gene3D" id="1.20.58.760">
    <property type="entry name" value="Peptidase M41"/>
    <property type="match status" value="1"/>
</dbReference>
<evidence type="ECO:0000256" key="1">
    <source>
        <dbReference type="ARBA" id="ARBA00001947"/>
    </source>
</evidence>
<feature type="domain" description="Peptidase M41" evidence="8">
    <location>
        <begin position="1"/>
        <end position="79"/>
    </location>
</feature>
<keyword evidence="6" id="KW-0378">Hydrolase</keyword>
<dbReference type="GO" id="GO:0004176">
    <property type="term" value="F:ATP-dependent peptidase activity"/>
    <property type="evidence" value="ECO:0007669"/>
    <property type="project" value="InterPro"/>
</dbReference>
<keyword evidence="10" id="KW-1185">Reference proteome</keyword>
<dbReference type="InterPro" id="IPR050928">
    <property type="entry name" value="ATP-dep_Zn_Metalloprotease"/>
</dbReference>
<keyword evidence="6" id="KW-0482">Metalloprotease</keyword>
<dbReference type="InterPro" id="IPR000642">
    <property type="entry name" value="Peptidase_M41"/>
</dbReference>
<evidence type="ECO:0000256" key="6">
    <source>
        <dbReference type="ARBA" id="ARBA00023049"/>
    </source>
</evidence>
<dbReference type="STRING" id="930990.A0A067MAZ7"/>
<evidence type="ECO:0000259" key="8">
    <source>
        <dbReference type="Pfam" id="PF01434"/>
    </source>
</evidence>
<evidence type="ECO:0000256" key="2">
    <source>
        <dbReference type="ARBA" id="ARBA00022723"/>
    </source>
</evidence>
<dbReference type="GO" id="GO:0005745">
    <property type="term" value="C:m-AAA complex"/>
    <property type="evidence" value="ECO:0007669"/>
    <property type="project" value="TreeGrafter"/>
</dbReference>
<keyword evidence="5" id="KW-0067">ATP-binding</keyword>
<evidence type="ECO:0000313" key="10">
    <source>
        <dbReference type="Proteomes" id="UP000027195"/>
    </source>
</evidence>
<evidence type="ECO:0000256" key="3">
    <source>
        <dbReference type="ARBA" id="ARBA00022741"/>
    </source>
</evidence>
<feature type="compositionally biased region" description="Basic and acidic residues" evidence="7">
    <location>
        <begin position="57"/>
        <end position="86"/>
    </location>
</feature>
<dbReference type="MEROPS" id="M41.A17"/>
<dbReference type="HOGENOM" id="CLU_2305613_0_0_1"/>
<keyword evidence="4" id="KW-0862">Zinc</keyword>
<protein>
    <recommendedName>
        <fullName evidence="8">Peptidase M41 domain-containing protein</fullName>
    </recommendedName>
</protein>
<feature type="region of interest" description="Disordered" evidence="7">
    <location>
        <begin position="51"/>
        <end position="100"/>
    </location>
</feature>
<dbReference type="GO" id="GO:0046872">
    <property type="term" value="F:metal ion binding"/>
    <property type="evidence" value="ECO:0007669"/>
    <property type="project" value="UniProtKB-KW"/>
</dbReference>
<dbReference type="GO" id="GO:0004222">
    <property type="term" value="F:metalloendopeptidase activity"/>
    <property type="evidence" value="ECO:0007669"/>
    <property type="project" value="InterPro"/>
</dbReference>
<reference evidence="10" key="1">
    <citation type="journal article" date="2014" name="Proc. Natl. Acad. Sci. U.S.A.">
        <title>Extensive sampling of basidiomycete genomes demonstrates inadequacy of the white-rot/brown-rot paradigm for wood decay fungi.</title>
        <authorList>
            <person name="Riley R."/>
            <person name="Salamov A.A."/>
            <person name="Brown D.W."/>
            <person name="Nagy L.G."/>
            <person name="Floudas D."/>
            <person name="Held B.W."/>
            <person name="Levasseur A."/>
            <person name="Lombard V."/>
            <person name="Morin E."/>
            <person name="Otillar R."/>
            <person name="Lindquist E.A."/>
            <person name="Sun H."/>
            <person name="LaButti K.M."/>
            <person name="Schmutz J."/>
            <person name="Jabbour D."/>
            <person name="Luo H."/>
            <person name="Baker S.E."/>
            <person name="Pisabarro A.G."/>
            <person name="Walton J.D."/>
            <person name="Blanchette R.A."/>
            <person name="Henrissat B."/>
            <person name="Martin F."/>
            <person name="Cullen D."/>
            <person name="Hibbett D.S."/>
            <person name="Grigoriev I.V."/>
        </authorList>
    </citation>
    <scope>NUCLEOTIDE SEQUENCE [LARGE SCALE GENOMIC DNA]</scope>
    <source>
        <strain evidence="10">FD-172 SS1</strain>
    </source>
</reference>
<evidence type="ECO:0000313" key="9">
    <source>
        <dbReference type="EMBL" id="KDQ12928.1"/>
    </source>
</evidence>
<evidence type="ECO:0000256" key="4">
    <source>
        <dbReference type="ARBA" id="ARBA00022833"/>
    </source>
</evidence>
<gene>
    <name evidence="9" type="ORF">BOTBODRAFT_45555</name>
</gene>